<feature type="transmembrane region" description="Helical" evidence="1">
    <location>
        <begin position="21"/>
        <end position="39"/>
    </location>
</feature>
<name>A0A2N9YGH5_9GAMM</name>
<keyword evidence="1" id="KW-0472">Membrane</keyword>
<protein>
    <submittedName>
        <fullName evidence="2">Uncharacterized protein</fullName>
    </submittedName>
</protein>
<keyword evidence="3" id="KW-1185">Reference proteome</keyword>
<dbReference type="Proteomes" id="UP000234271">
    <property type="component" value="Chromosome"/>
</dbReference>
<sequence>MTKYWEVEFASFIKKSQYQKVVWLSSLLVFVSMFARGTYRAGTNLVDEPSKLRRYNELLHRIANFQLELARNKVVRVPDEEFFLMLADATDGLKIDIIFLLEHVNRNAQA</sequence>
<gene>
    <name evidence="2" type="ORF">BLE401_13875</name>
</gene>
<proteinExistence type="predicted"/>
<keyword evidence="1" id="KW-1133">Transmembrane helix</keyword>
<evidence type="ECO:0000256" key="1">
    <source>
        <dbReference type="SAM" id="Phobius"/>
    </source>
</evidence>
<dbReference type="EMBL" id="CP018889">
    <property type="protein sequence ID" value="AUI69671.1"/>
    <property type="molecule type" value="Genomic_DNA"/>
</dbReference>
<evidence type="ECO:0000313" key="2">
    <source>
        <dbReference type="EMBL" id="AUI69671.1"/>
    </source>
</evidence>
<dbReference type="KEGG" id="blep:AL038_10400"/>
<accession>A0A2N9YGH5</accession>
<dbReference type="RefSeq" id="WP_062152568.1">
    <property type="nucleotide sequence ID" value="NZ_CP012373.2"/>
</dbReference>
<dbReference type="AlphaFoldDB" id="A0A2N9YGH5"/>
<keyword evidence="1" id="KW-0812">Transmembrane</keyword>
<reference evidence="3" key="1">
    <citation type="submission" date="2016-12" db="EMBL/GenBank/DDBJ databases">
        <title>Complete Genome Sequence of Beggiatoa leptomitiformis D-401.</title>
        <authorList>
            <person name="Fomenkov A."/>
            <person name="Vincze T."/>
            <person name="Grabovich M."/>
            <person name="Anton B.P."/>
            <person name="Dubinina G."/>
            <person name="Orlova M."/>
            <person name="Belousova E."/>
            <person name="Roberts R.J."/>
        </authorList>
    </citation>
    <scope>NUCLEOTIDE SEQUENCE [LARGE SCALE GENOMIC DNA]</scope>
    <source>
        <strain evidence="3">D-401</strain>
    </source>
</reference>
<organism evidence="2 3">
    <name type="scientific">Beggiatoa leptomitoformis</name>
    <dbReference type="NCBI Taxonomy" id="288004"/>
    <lineage>
        <taxon>Bacteria</taxon>
        <taxon>Pseudomonadati</taxon>
        <taxon>Pseudomonadota</taxon>
        <taxon>Gammaproteobacteria</taxon>
        <taxon>Thiotrichales</taxon>
        <taxon>Thiotrichaceae</taxon>
        <taxon>Beggiatoa</taxon>
    </lineage>
</organism>
<evidence type="ECO:0000313" key="3">
    <source>
        <dbReference type="Proteomes" id="UP000234271"/>
    </source>
</evidence>